<sequence length="257" mass="27598">MTDSEYEYDSYGGSDVEGYDSYASCSTSDDSSGISDVEGYDSYASCSTSDDSSGISDGGDDYYVSSDGEDDSYGSSDGEDDSYGSSDGEDDSYGGSASGYDAYDGTDGESDSYNGSDGESGSYKGSDGESDSYKESNVESDSYKGSNVGEIAFITSAMEKGLSFNGGNSKTWRGQQSDNYQWASRGSIVDNQTGSYRRATLKESLSTGDVFKERSTGRVGYKDEMRRTSTFRAGDKGGYSEYQREERFRKVDYSGSN</sequence>
<name>A0ACB7HLR8_MANES</name>
<organism evidence="1 2">
    <name type="scientific">Manihot esculenta</name>
    <name type="common">Cassava</name>
    <name type="synonym">Jatropha manihot</name>
    <dbReference type="NCBI Taxonomy" id="3983"/>
    <lineage>
        <taxon>Eukaryota</taxon>
        <taxon>Viridiplantae</taxon>
        <taxon>Streptophyta</taxon>
        <taxon>Embryophyta</taxon>
        <taxon>Tracheophyta</taxon>
        <taxon>Spermatophyta</taxon>
        <taxon>Magnoliopsida</taxon>
        <taxon>eudicotyledons</taxon>
        <taxon>Gunneridae</taxon>
        <taxon>Pentapetalae</taxon>
        <taxon>rosids</taxon>
        <taxon>fabids</taxon>
        <taxon>Malpighiales</taxon>
        <taxon>Euphorbiaceae</taxon>
        <taxon>Crotonoideae</taxon>
        <taxon>Manihoteae</taxon>
        <taxon>Manihot</taxon>
    </lineage>
</organism>
<comment type="caution">
    <text evidence="1">The sequence shown here is derived from an EMBL/GenBank/DDBJ whole genome shotgun (WGS) entry which is preliminary data.</text>
</comment>
<keyword evidence="2" id="KW-1185">Reference proteome</keyword>
<evidence type="ECO:0000313" key="1">
    <source>
        <dbReference type="EMBL" id="KAG8651806.1"/>
    </source>
</evidence>
<gene>
    <name evidence="1" type="ORF">MANES_06G024650v8</name>
</gene>
<evidence type="ECO:0000313" key="2">
    <source>
        <dbReference type="Proteomes" id="UP000091857"/>
    </source>
</evidence>
<protein>
    <submittedName>
        <fullName evidence="1">Uncharacterized protein</fullName>
    </submittedName>
</protein>
<reference evidence="2" key="1">
    <citation type="journal article" date="2016" name="Nat. Biotechnol.">
        <title>Sequencing wild and cultivated cassava and related species reveals extensive interspecific hybridization and genetic diversity.</title>
        <authorList>
            <person name="Bredeson J.V."/>
            <person name="Lyons J.B."/>
            <person name="Prochnik S.E."/>
            <person name="Wu G.A."/>
            <person name="Ha C.M."/>
            <person name="Edsinger-Gonzales E."/>
            <person name="Grimwood J."/>
            <person name="Schmutz J."/>
            <person name="Rabbi I.Y."/>
            <person name="Egesi C."/>
            <person name="Nauluvula P."/>
            <person name="Lebot V."/>
            <person name="Ndunguru J."/>
            <person name="Mkamilo G."/>
            <person name="Bart R.S."/>
            <person name="Setter T.L."/>
            <person name="Gleadow R.M."/>
            <person name="Kulakow P."/>
            <person name="Ferguson M.E."/>
            <person name="Rounsley S."/>
            <person name="Rokhsar D.S."/>
        </authorList>
    </citation>
    <scope>NUCLEOTIDE SEQUENCE [LARGE SCALE GENOMIC DNA]</scope>
    <source>
        <strain evidence="2">cv. AM560-2</strain>
    </source>
</reference>
<dbReference type="Proteomes" id="UP000091857">
    <property type="component" value="Chromosome 6"/>
</dbReference>
<dbReference type="EMBL" id="CM004392">
    <property type="protein sequence ID" value="KAG8651806.1"/>
    <property type="molecule type" value="Genomic_DNA"/>
</dbReference>
<proteinExistence type="predicted"/>
<accession>A0ACB7HLR8</accession>